<organism evidence="6 7">
    <name type="scientific">Nitrospirillum iridis</name>
    <dbReference type="NCBI Taxonomy" id="765888"/>
    <lineage>
        <taxon>Bacteria</taxon>
        <taxon>Pseudomonadati</taxon>
        <taxon>Pseudomonadota</taxon>
        <taxon>Alphaproteobacteria</taxon>
        <taxon>Rhodospirillales</taxon>
        <taxon>Azospirillaceae</taxon>
        <taxon>Nitrospirillum</taxon>
    </lineage>
</organism>
<dbReference type="PANTHER" id="PTHR30118">
    <property type="entry name" value="HTH-TYPE TRANSCRIPTIONAL REGULATOR LEUO-RELATED"/>
    <property type="match status" value="1"/>
</dbReference>
<dbReference type="CDD" id="cd08417">
    <property type="entry name" value="PBP2_Nitroaromatics_like"/>
    <property type="match status" value="1"/>
</dbReference>
<reference evidence="6 7" key="1">
    <citation type="submission" date="2020-08" db="EMBL/GenBank/DDBJ databases">
        <title>Genomic Encyclopedia of Type Strains, Phase IV (KMG-IV): sequencing the most valuable type-strain genomes for metagenomic binning, comparative biology and taxonomic classification.</title>
        <authorList>
            <person name="Goeker M."/>
        </authorList>
    </citation>
    <scope>NUCLEOTIDE SEQUENCE [LARGE SCALE GENOMIC DNA]</scope>
    <source>
        <strain evidence="6 7">DSM 22198</strain>
    </source>
</reference>
<keyword evidence="2" id="KW-0805">Transcription regulation</keyword>
<dbReference type="InterPro" id="IPR037402">
    <property type="entry name" value="YidZ_PBP2"/>
</dbReference>
<evidence type="ECO:0000256" key="3">
    <source>
        <dbReference type="ARBA" id="ARBA00023125"/>
    </source>
</evidence>
<evidence type="ECO:0000313" key="7">
    <source>
        <dbReference type="Proteomes" id="UP000539175"/>
    </source>
</evidence>
<accession>A0A7X0EDY5</accession>
<dbReference type="AlphaFoldDB" id="A0A7X0EDY5"/>
<keyword evidence="7" id="KW-1185">Reference proteome</keyword>
<dbReference type="InterPro" id="IPR036388">
    <property type="entry name" value="WH-like_DNA-bd_sf"/>
</dbReference>
<dbReference type="SUPFAM" id="SSF46785">
    <property type="entry name" value="Winged helix' DNA-binding domain"/>
    <property type="match status" value="1"/>
</dbReference>
<dbReference type="SUPFAM" id="SSF53850">
    <property type="entry name" value="Periplasmic binding protein-like II"/>
    <property type="match status" value="1"/>
</dbReference>
<comment type="similarity">
    <text evidence="1">Belongs to the LysR transcriptional regulatory family.</text>
</comment>
<dbReference type="PRINTS" id="PR00039">
    <property type="entry name" value="HTHLYSR"/>
</dbReference>
<dbReference type="Pfam" id="PF00126">
    <property type="entry name" value="HTH_1"/>
    <property type="match status" value="1"/>
</dbReference>
<proteinExistence type="inferred from homology"/>
<keyword evidence="4" id="KW-0804">Transcription</keyword>
<keyword evidence="3 6" id="KW-0238">DNA-binding</keyword>
<feature type="domain" description="HTH lysR-type" evidence="5">
    <location>
        <begin position="12"/>
        <end position="71"/>
    </location>
</feature>
<dbReference type="Proteomes" id="UP000539175">
    <property type="component" value="Unassembled WGS sequence"/>
</dbReference>
<evidence type="ECO:0000313" key="6">
    <source>
        <dbReference type="EMBL" id="MBB6250889.1"/>
    </source>
</evidence>
<dbReference type="GO" id="GO:0003700">
    <property type="term" value="F:DNA-binding transcription factor activity"/>
    <property type="evidence" value="ECO:0007669"/>
    <property type="project" value="InterPro"/>
</dbReference>
<sequence length="311" mass="33901">MNAAPASDINKLDVDLLLAFDALLIDSNVTKAAARLNIRQPALSARLARLRDFFGDRLFIPAPTGRGVLPTPRALALQPLLSAVLANLTAMVQSTGDFDPTSSSRIFTLALHENPAVMLAPDLVPRVQALAPGVRLVLQMPDKRRMPELLENGTVDLYVGVGTQAHDAWLSRMLFEDDFVVGQRKGHPRGGGALSLDAYCACDHLLVSSEGPTFHGFVDTALAAAGKERRVAFSVQSYGVAPTIIATSDLLCTLPRRFLNRYAASLDLFEPPLTMPPTQVAAFWHPRHQDDPGHRWLRDQIFRAGASINQR</sequence>
<dbReference type="Pfam" id="PF03466">
    <property type="entry name" value="LysR_substrate"/>
    <property type="match status" value="1"/>
</dbReference>
<evidence type="ECO:0000256" key="2">
    <source>
        <dbReference type="ARBA" id="ARBA00023015"/>
    </source>
</evidence>
<dbReference type="PANTHER" id="PTHR30118:SF15">
    <property type="entry name" value="TRANSCRIPTIONAL REGULATORY PROTEIN"/>
    <property type="match status" value="1"/>
</dbReference>
<evidence type="ECO:0000259" key="5">
    <source>
        <dbReference type="PROSITE" id="PS50931"/>
    </source>
</evidence>
<protein>
    <submittedName>
        <fullName evidence="6">DNA-binding transcriptional LysR family regulator</fullName>
    </submittedName>
</protein>
<gene>
    <name evidence="6" type="ORF">FHS74_001434</name>
</gene>
<dbReference type="RefSeq" id="WP_211106154.1">
    <property type="nucleotide sequence ID" value="NZ_JACIIZ010000003.1"/>
</dbReference>
<dbReference type="Gene3D" id="3.40.190.10">
    <property type="entry name" value="Periplasmic binding protein-like II"/>
    <property type="match status" value="2"/>
</dbReference>
<dbReference type="GO" id="GO:0003677">
    <property type="term" value="F:DNA binding"/>
    <property type="evidence" value="ECO:0007669"/>
    <property type="project" value="UniProtKB-KW"/>
</dbReference>
<dbReference type="InterPro" id="IPR005119">
    <property type="entry name" value="LysR_subst-bd"/>
</dbReference>
<dbReference type="InterPro" id="IPR000847">
    <property type="entry name" value="LysR_HTH_N"/>
</dbReference>
<dbReference type="InterPro" id="IPR036390">
    <property type="entry name" value="WH_DNA-bd_sf"/>
</dbReference>
<evidence type="ECO:0000256" key="4">
    <source>
        <dbReference type="ARBA" id="ARBA00023163"/>
    </source>
</evidence>
<dbReference type="Gene3D" id="1.10.10.10">
    <property type="entry name" value="Winged helix-like DNA-binding domain superfamily/Winged helix DNA-binding domain"/>
    <property type="match status" value="1"/>
</dbReference>
<dbReference type="InterPro" id="IPR050389">
    <property type="entry name" value="LysR-type_TF"/>
</dbReference>
<comment type="caution">
    <text evidence="6">The sequence shown here is derived from an EMBL/GenBank/DDBJ whole genome shotgun (WGS) entry which is preliminary data.</text>
</comment>
<name>A0A7X0EDY5_9PROT</name>
<dbReference type="EMBL" id="JACIIZ010000003">
    <property type="protein sequence ID" value="MBB6250889.1"/>
    <property type="molecule type" value="Genomic_DNA"/>
</dbReference>
<evidence type="ECO:0000256" key="1">
    <source>
        <dbReference type="ARBA" id="ARBA00009437"/>
    </source>
</evidence>
<dbReference type="PROSITE" id="PS50931">
    <property type="entry name" value="HTH_LYSR"/>
    <property type="match status" value="1"/>
</dbReference>